<sequence length="171" mass="18214">MASASSLTARQTSNTNEAINKIVSDLDIAMHKVGPKILTLQAQQKFSDATIGEQMRILGTAFFKADVSLARTPVSSGSTTVRPTNEDISVIYGEVMQLFSSHLSGVIPTGAVPHFSDMVKILDPIVANATLQLNITSPGSLIFVKRVMVDARQFLASEGFNSTSAALGYPI</sequence>
<organism evidence="1 2">
    <name type="scientific">Mycena belliarum</name>
    <dbReference type="NCBI Taxonomy" id="1033014"/>
    <lineage>
        <taxon>Eukaryota</taxon>
        <taxon>Fungi</taxon>
        <taxon>Dikarya</taxon>
        <taxon>Basidiomycota</taxon>
        <taxon>Agaricomycotina</taxon>
        <taxon>Agaricomycetes</taxon>
        <taxon>Agaricomycetidae</taxon>
        <taxon>Agaricales</taxon>
        <taxon>Marasmiineae</taxon>
        <taxon>Mycenaceae</taxon>
        <taxon>Mycena</taxon>
    </lineage>
</organism>
<dbReference type="EMBL" id="JARJCN010000112">
    <property type="protein sequence ID" value="KAJ7073511.1"/>
    <property type="molecule type" value="Genomic_DNA"/>
</dbReference>
<gene>
    <name evidence="1" type="ORF">B0H15DRAFT_957127</name>
</gene>
<keyword evidence="2" id="KW-1185">Reference proteome</keyword>
<name>A0AAD6XH08_9AGAR</name>
<reference evidence="1" key="1">
    <citation type="submission" date="2023-03" db="EMBL/GenBank/DDBJ databases">
        <title>Massive genome expansion in bonnet fungi (Mycena s.s.) driven by repeated elements and novel gene families across ecological guilds.</title>
        <authorList>
            <consortium name="Lawrence Berkeley National Laboratory"/>
            <person name="Harder C.B."/>
            <person name="Miyauchi S."/>
            <person name="Viragh M."/>
            <person name="Kuo A."/>
            <person name="Thoen E."/>
            <person name="Andreopoulos B."/>
            <person name="Lu D."/>
            <person name="Skrede I."/>
            <person name="Drula E."/>
            <person name="Henrissat B."/>
            <person name="Morin E."/>
            <person name="Kohler A."/>
            <person name="Barry K."/>
            <person name="LaButti K."/>
            <person name="Morin E."/>
            <person name="Salamov A."/>
            <person name="Lipzen A."/>
            <person name="Mereny Z."/>
            <person name="Hegedus B."/>
            <person name="Baldrian P."/>
            <person name="Stursova M."/>
            <person name="Weitz H."/>
            <person name="Taylor A."/>
            <person name="Grigoriev I.V."/>
            <person name="Nagy L.G."/>
            <person name="Martin F."/>
            <person name="Kauserud H."/>
        </authorList>
    </citation>
    <scope>NUCLEOTIDE SEQUENCE</scope>
    <source>
        <strain evidence="1">CBHHK173m</strain>
    </source>
</reference>
<proteinExistence type="predicted"/>
<dbReference type="AlphaFoldDB" id="A0AAD6XH08"/>
<comment type="caution">
    <text evidence="1">The sequence shown here is derived from an EMBL/GenBank/DDBJ whole genome shotgun (WGS) entry which is preliminary data.</text>
</comment>
<accession>A0AAD6XH08</accession>
<dbReference type="Proteomes" id="UP001222325">
    <property type="component" value="Unassembled WGS sequence"/>
</dbReference>
<evidence type="ECO:0000313" key="2">
    <source>
        <dbReference type="Proteomes" id="UP001222325"/>
    </source>
</evidence>
<evidence type="ECO:0000313" key="1">
    <source>
        <dbReference type="EMBL" id="KAJ7073511.1"/>
    </source>
</evidence>
<protein>
    <submittedName>
        <fullName evidence="1">POXA3b laccase small subunit</fullName>
    </submittedName>
</protein>